<dbReference type="Proteomes" id="UP000019151">
    <property type="component" value="Chromosome"/>
</dbReference>
<reference evidence="2 3" key="1">
    <citation type="journal article" date="2014" name="Genome Announc.">
        <title>Genome Sequence and Methylome of Soil Bacterium Gemmatirosa kalamazoonensis KBS708T, a Member of the Rarely Cultivated Gemmatimonadetes Phylum.</title>
        <authorList>
            <person name="Debruyn J.M."/>
            <person name="Radosevich M."/>
            <person name="Wommack K.E."/>
            <person name="Polson S.W."/>
            <person name="Hauser L.J."/>
            <person name="Fawaz M.N."/>
            <person name="Korlach J."/>
            <person name="Tsai Y.C."/>
        </authorList>
    </citation>
    <scope>NUCLEOTIDE SEQUENCE [LARGE SCALE GENOMIC DNA]</scope>
    <source>
        <strain evidence="2 3">KBS708</strain>
    </source>
</reference>
<protein>
    <recommendedName>
        <fullName evidence="4">Lipoprotein</fullName>
    </recommendedName>
</protein>
<gene>
    <name evidence="2" type="ORF">J421_0260</name>
</gene>
<proteinExistence type="predicted"/>
<dbReference type="RefSeq" id="WP_025409353.1">
    <property type="nucleotide sequence ID" value="NZ_CP007128.1"/>
</dbReference>
<evidence type="ECO:0000313" key="2">
    <source>
        <dbReference type="EMBL" id="AHG87797.1"/>
    </source>
</evidence>
<evidence type="ECO:0008006" key="4">
    <source>
        <dbReference type="Google" id="ProtNLM"/>
    </source>
</evidence>
<evidence type="ECO:0000313" key="3">
    <source>
        <dbReference type="Proteomes" id="UP000019151"/>
    </source>
</evidence>
<accession>W0RBH1</accession>
<name>W0RBH1_9BACT</name>
<dbReference type="AlphaFoldDB" id="W0RBH1"/>
<dbReference type="PROSITE" id="PS51257">
    <property type="entry name" value="PROKAR_LIPOPROTEIN"/>
    <property type="match status" value="1"/>
</dbReference>
<sequence length="172" mass="17918">MRLSLALVALAGLTACGRRDHSDVKLSFDSTAAAAAAHEPLGPGDERITSTDGAVILSLVGDSVRMQLSDSLRRSVQQSLDTAGKSGFAGMITRSVSGVVGNALGFVVRIPVRDIDEISANDGEIDISSKGGQSHFRTSGSNNRGGQHSRFAPADAERFVAAVKARKAELAR</sequence>
<evidence type="ECO:0000256" key="1">
    <source>
        <dbReference type="SAM" id="MobiDB-lite"/>
    </source>
</evidence>
<organism evidence="2 3">
    <name type="scientific">Gemmatirosa kalamazoonensis</name>
    <dbReference type="NCBI Taxonomy" id="861299"/>
    <lineage>
        <taxon>Bacteria</taxon>
        <taxon>Pseudomonadati</taxon>
        <taxon>Gemmatimonadota</taxon>
        <taxon>Gemmatimonadia</taxon>
        <taxon>Gemmatimonadales</taxon>
        <taxon>Gemmatimonadaceae</taxon>
        <taxon>Gemmatirosa</taxon>
    </lineage>
</organism>
<dbReference type="InParanoid" id="W0RBH1"/>
<keyword evidence="3" id="KW-1185">Reference proteome</keyword>
<dbReference type="HOGENOM" id="CLU_1553081_0_0_0"/>
<dbReference type="EMBL" id="CP007128">
    <property type="protein sequence ID" value="AHG87797.1"/>
    <property type="molecule type" value="Genomic_DNA"/>
</dbReference>
<feature type="region of interest" description="Disordered" evidence="1">
    <location>
        <begin position="126"/>
        <end position="151"/>
    </location>
</feature>
<dbReference type="KEGG" id="gba:J421_0260"/>
<feature type="compositionally biased region" description="Polar residues" evidence="1">
    <location>
        <begin position="130"/>
        <end position="146"/>
    </location>
</feature>